<keyword evidence="3" id="KW-1185">Reference proteome</keyword>
<dbReference type="AlphaFoldDB" id="A0A370TXZ2"/>
<reference evidence="2 3" key="1">
    <citation type="journal article" date="2018" name="IMA Fungus">
        <title>IMA Genome-F 9: Draft genome sequence of Annulohypoxylon stygium, Aspergillus mulundensis, Berkeleyomyces basicola (syn. Thielaviopsis basicola), Ceratocystis smalleyi, two Cercospora beticola strains, Coleophoma cylindrospora, Fusarium fracticaudum, Phialophora cf. hyalina, and Morchella septimelata.</title>
        <authorList>
            <person name="Wingfield B.D."/>
            <person name="Bills G.F."/>
            <person name="Dong Y."/>
            <person name="Huang W."/>
            <person name="Nel W.J."/>
            <person name="Swalarsk-Parry B.S."/>
            <person name="Vaghefi N."/>
            <person name="Wilken P.M."/>
            <person name="An Z."/>
            <person name="de Beer Z.W."/>
            <person name="De Vos L."/>
            <person name="Chen L."/>
            <person name="Duong T.A."/>
            <person name="Gao Y."/>
            <person name="Hammerbacher A."/>
            <person name="Kikkert J.R."/>
            <person name="Li Y."/>
            <person name="Li H."/>
            <person name="Li K."/>
            <person name="Li Q."/>
            <person name="Liu X."/>
            <person name="Ma X."/>
            <person name="Naidoo K."/>
            <person name="Pethybridge S.J."/>
            <person name="Sun J."/>
            <person name="Steenkamp E.T."/>
            <person name="van der Nest M.A."/>
            <person name="van Wyk S."/>
            <person name="Wingfield M.J."/>
            <person name="Xiong C."/>
            <person name="Yue Q."/>
            <person name="Zhang X."/>
        </authorList>
    </citation>
    <scope>NUCLEOTIDE SEQUENCE [LARGE SCALE GENOMIC DNA]</scope>
    <source>
        <strain evidence="2 3">BP 5553</strain>
    </source>
</reference>
<dbReference type="EMBL" id="NPIC01000001">
    <property type="protein sequence ID" value="RDL40383.1"/>
    <property type="molecule type" value="Genomic_DNA"/>
</dbReference>
<gene>
    <name evidence="2" type="ORF">BP5553_00362</name>
</gene>
<name>A0A370TXZ2_9HELO</name>
<dbReference type="RefSeq" id="XP_031873039.1">
    <property type="nucleotide sequence ID" value="XM_032008985.1"/>
</dbReference>
<proteinExistence type="predicted"/>
<protein>
    <submittedName>
        <fullName evidence="2">Uncharacterized protein</fullName>
    </submittedName>
</protein>
<comment type="caution">
    <text evidence="2">The sequence shown here is derived from an EMBL/GenBank/DDBJ whole genome shotgun (WGS) entry which is preliminary data.</text>
</comment>
<evidence type="ECO:0000313" key="2">
    <source>
        <dbReference type="EMBL" id="RDL40383.1"/>
    </source>
</evidence>
<accession>A0A370TXZ2</accession>
<organism evidence="2 3">
    <name type="scientific">Venustampulla echinocandica</name>
    <dbReference type="NCBI Taxonomy" id="2656787"/>
    <lineage>
        <taxon>Eukaryota</taxon>
        <taxon>Fungi</taxon>
        <taxon>Dikarya</taxon>
        <taxon>Ascomycota</taxon>
        <taxon>Pezizomycotina</taxon>
        <taxon>Leotiomycetes</taxon>
        <taxon>Helotiales</taxon>
        <taxon>Pleuroascaceae</taxon>
        <taxon>Venustampulla</taxon>
    </lineage>
</organism>
<dbReference type="GeneID" id="43593211"/>
<sequence length="115" mass="12318">MVGVSGKNLYPPVYGLSMARHITARSSFSSTEEYVGTESGVPPKDQTQGQGHTPRRPTTLEAVQALLNSVDGCRWGPKLMRQHGGTATLVHKVIIAGTVPEYIPCAVQVQVQVCS</sequence>
<evidence type="ECO:0000256" key="1">
    <source>
        <dbReference type="SAM" id="MobiDB-lite"/>
    </source>
</evidence>
<dbReference type="Proteomes" id="UP000254866">
    <property type="component" value="Unassembled WGS sequence"/>
</dbReference>
<feature type="region of interest" description="Disordered" evidence="1">
    <location>
        <begin position="29"/>
        <end position="56"/>
    </location>
</feature>
<evidence type="ECO:0000313" key="3">
    <source>
        <dbReference type="Proteomes" id="UP000254866"/>
    </source>
</evidence>